<sequence>MPLNIKLMELNDATEFIAFLNLQLLSGFRKPVQFPLNFS</sequence>
<reference evidence="1" key="2">
    <citation type="journal article" date="2015" name="Data Brief">
        <title>Shoot transcriptome of the giant reed, Arundo donax.</title>
        <authorList>
            <person name="Barrero R.A."/>
            <person name="Guerrero F.D."/>
            <person name="Moolhuijzen P."/>
            <person name="Goolsby J.A."/>
            <person name="Tidwell J."/>
            <person name="Bellgard S.E."/>
            <person name="Bellgard M.I."/>
        </authorList>
    </citation>
    <scope>NUCLEOTIDE SEQUENCE</scope>
    <source>
        <tissue evidence="1">Shoot tissue taken approximately 20 cm above the soil surface</tissue>
    </source>
</reference>
<evidence type="ECO:0000313" key="1">
    <source>
        <dbReference type="EMBL" id="JAD97380.1"/>
    </source>
</evidence>
<protein>
    <submittedName>
        <fullName evidence="1">Uncharacterized protein</fullName>
    </submittedName>
</protein>
<accession>A0A0A9EHN1</accession>
<organism evidence="1">
    <name type="scientific">Arundo donax</name>
    <name type="common">Giant reed</name>
    <name type="synonym">Donax arundinaceus</name>
    <dbReference type="NCBI Taxonomy" id="35708"/>
    <lineage>
        <taxon>Eukaryota</taxon>
        <taxon>Viridiplantae</taxon>
        <taxon>Streptophyta</taxon>
        <taxon>Embryophyta</taxon>
        <taxon>Tracheophyta</taxon>
        <taxon>Spermatophyta</taxon>
        <taxon>Magnoliopsida</taxon>
        <taxon>Liliopsida</taxon>
        <taxon>Poales</taxon>
        <taxon>Poaceae</taxon>
        <taxon>PACMAD clade</taxon>
        <taxon>Arundinoideae</taxon>
        <taxon>Arundineae</taxon>
        <taxon>Arundo</taxon>
    </lineage>
</organism>
<dbReference type="EMBL" id="GBRH01200515">
    <property type="protein sequence ID" value="JAD97380.1"/>
    <property type="molecule type" value="Transcribed_RNA"/>
</dbReference>
<reference evidence="1" key="1">
    <citation type="submission" date="2014-09" db="EMBL/GenBank/DDBJ databases">
        <authorList>
            <person name="Magalhaes I.L.F."/>
            <person name="Oliveira U."/>
            <person name="Santos F.R."/>
            <person name="Vidigal T.H.D.A."/>
            <person name="Brescovit A.D."/>
            <person name="Santos A.J."/>
        </authorList>
    </citation>
    <scope>NUCLEOTIDE SEQUENCE</scope>
    <source>
        <tissue evidence="1">Shoot tissue taken approximately 20 cm above the soil surface</tissue>
    </source>
</reference>
<name>A0A0A9EHN1_ARUDO</name>
<proteinExistence type="predicted"/>
<dbReference type="AlphaFoldDB" id="A0A0A9EHN1"/>